<evidence type="ECO:0000313" key="3">
    <source>
        <dbReference type="Proteomes" id="UP000436181"/>
    </source>
</evidence>
<comment type="caution">
    <text evidence="2">The sequence shown here is derived from an EMBL/GenBank/DDBJ whole genome shotgun (WGS) entry which is preliminary data.</text>
</comment>
<organism evidence="2 3">
    <name type="scientific">Corynebacterium zhongnanshanii</name>
    <dbReference type="NCBI Taxonomy" id="2768834"/>
    <lineage>
        <taxon>Bacteria</taxon>
        <taxon>Bacillati</taxon>
        <taxon>Actinomycetota</taxon>
        <taxon>Actinomycetes</taxon>
        <taxon>Mycobacteriales</taxon>
        <taxon>Corynebacteriaceae</taxon>
        <taxon>Corynebacterium</taxon>
    </lineage>
</organism>
<gene>
    <name evidence="2" type="ORF">F8377_03935</name>
</gene>
<dbReference type="RefSeq" id="WP_151844042.1">
    <property type="nucleotide sequence ID" value="NZ_WBZJ01000001.1"/>
</dbReference>
<keyword evidence="1" id="KW-0812">Transmembrane</keyword>
<keyword evidence="3" id="KW-1185">Reference proteome</keyword>
<feature type="transmembrane region" description="Helical" evidence="1">
    <location>
        <begin position="52"/>
        <end position="71"/>
    </location>
</feature>
<protein>
    <recommendedName>
        <fullName evidence="4">Secreted protein</fullName>
    </recommendedName>
</protein>
<dbReference type="Proteomes" id="UP000436181">
    <property type="component" value="Unassembled WGS sequence"/>
</dbReference>
<dbReference type="EMBL" id="WBZJ01000001">
    <property type="protein sequence ID" value="KAB3523294.1"/>
    <property type="molecule type" value="Genomic_DNA"/>
</dbReference>
<evidence type="ECO:0000313" key="2">
    <source>
        <dbReference type="EMBL" id="KAB3523294.1"/>
    </source>
</evidence>
<feature type="transmembrane region" description="Helical" evidence="1">
    <location>
        <begin position="12"/>
        <end position="32"/>
    </location>
</feature>
<proteinExistence type="predicted"/>
<keyword evidence="1" id="KW-1133">Transmembrane helix</keyword>
<name>A0ABQ6VFV7_9CORY</name>
<keyword evidence="1" id="KW-0472">Membrane</keyword>
<evidence type="ECO:0008006" key="4">
    <source>
        <dbReference type="Google" id="ProtNLM"/>
    </source>
</evidence>
<sequence>MRKERKDTLGATGLAGILGAILAIPFVLILWGTVCFFPGAEWHPHMQSPISIALLVILFFPCSLAAEFLAARISIKLLPTHNKAGQELIEALFAFGVICFLITPVAAAAIATIIYGCVTALLERLILSS</sequence>
<reference evidence="2 3" key="1">
    <citation type="submission" date="2019-10" db="EMBL/GenBank/DDBJ databases">
        <title>Corynebacterium sp novel species isolated from the respiratory tract of Marmot.</title>
        <authorList>
            <person name="Zhang G."/>
        </authorList>
    </citation>
    <scope>NUCLEOTIDE SEQUENCE [LARGE SCALE GENOMIC DNA]</scope>
    <source>
        <strain evidence="2 3">336</strain>
    </source>
</reference>
<evidence type="ECO:0000256" key="1">
    <source>
        <dbReference type="SAM" id="Phobius"/>
    </source>
</evidence>
<feature type="transmembrane region" description="Helical" evidence="1">
    <location>
        <begin position="92"/>
        <end position="122"/>
    </location>
</feature>
<accession>A0ABQ6VFV7</accession>